<comment type="caution">
    <text evidence="1">The sequence shown here is derived from an EMBL/GenBank/DDBJ whole genome shotgun (WGS) entry which is preliminary data.</text>
</comment>
<evidence type="ECO:0008006" key="3">
    <source>
        <dbReference type="Google" id="ProtNLM"/>
    </source>
</evidence>
<gene>
    <name evidence="1" type="ORF">LDX50_05265</name>
</gene>
<proteinExistence type="predicted"/>
<dbReference type="SUPFAM" id="SSF159888">
    <property type="entry name" value="YdhG-like"/>
    <property type="match status" value="1"/>
</dbReference>
<evidence type="ECO:0000313" key="1">
    <source>
        <dbReference type="EMBL" id="MCA6074266.1"/>
    </source>
</evidence>
<organism evidence="1 2">
    <name type="scientific">Fulvivirga sedimenti</name>
    <dbReference type="NCBI Taxonomy" id="2879465"/>
    <lineage>
        <taxon>Bacteria</taxon>
        <taxon>Pseudomonadati</taxon>
        <taxon>Bacteroidota</taxon>
        <taxon>Cytophagia</taxon>
        <taxon>Cytophagales</taxon>
        <taxon>Fulvivirgaceae</taxon>
        <taxon>Fulvivirga</taxon>
    </lineage>
</organism>
<name>A0A9X1KZ37_9BACT</name>
<dbReference type="EMBL" id="JAIXNE010000001">
    <property type="protein sequence ID" value="MCA6074266.1"/>
    <property type="molecule type" value="Genomic_DNA"/>
</dbReference>
<dbReference type="AlphaFoldDB" id="A0A9X1KZ37"/>
<dbReference type="RefSeq" id="WP_225697362.1">
    <property type="nucleotide sequence ID" value="NZ_JAIXNE010000001.1"/>
</dbReference>
<dbReference type="Proteomes" id="UP001139409">
    <property type="component" value="Unassembled WGS sequence"/>
</dbReference>
<accession>A0A9X1KZ37</accession>
<keyword evidence="2" id="KW-1185">Reference proteome</keyword>
<sequence length="155" mass="17574">MDNRTPAPELLEFLEPYNENIQNLALDLRKQVIEWIPAANELVYDAYNAVSMAFSLSDKLSDAFCHIAVYPDYVNFGFNRGTELTNATVRLSGSGQLIRHLTVRDMSDFPAGDIHVMVQEALKISERRIRLIASHIHGQTFINRSAGKKKRPENN</sequence>
<protein>
    <recommendedName>
        <fullName evidence="3">YdhG-like domain-containing protein</fullName>
    </recommendedName>
</protein>
<reference evidence="1" key="1">
    <citation type="submission" date="2021-09" db="EMBL/GenBank/DDBJ databases">
        <title>Fulvivirga sp. isolated from coastal sediment.</title>
        <authorList>
            <person name="Yu H."/>
        </authorList>
    </citation>
    <scope>NUCLEOTIDE SEQUENCE</scope>
    <source>
        <strain evidence="1">1062</strain>
    </source>
</reference>
<evidence type="ECO:0000313" key="2">
    <source>
        <dbReference type="Proteomes" id="UP001139409"/>
    </source>
</evidence>